<organism evidence="1 2">
    <name type="scientific">Polyrhizophydium stewartii</name>
    <dbReference type="NCBI Taxonomy" id="2732419"/>
    <lineage>
        <taxon>Eukaryota</taxon>
        <taxon>Fungi</taxon>
        <taxon>Fungi incertae sedis</taxon>
        <taxon>Chytridiomycota</taxon>
        <taxon>Chytridiomycota incertae sedis</taxon>
        <taxon>Chytridiomycetes</taxon>
        <taxon>Rhizophydiales</taxon>
        <taxon>Rhizophydiales incertae sedis</taxon>
        <taxon>Polyrhizophydium</taxon>
    </lineage>
</organism>
<keyword evidence="2" id="KW-1185">Reference proteome</keyword>
<proteinExistence type="predicted"/>
<evidence type="ECO:0000313" key="1">
    <source>
        <dbReference type="EMBL" id="KAL2917104.1"/>
    </source>
</evidence>
<dbReference type="EMBL" id="JADGIZ020000012">
    <property type="protein sequence ID" value="KAL2917104.1"/>
    <property type="molecule type" value="Genomic_DNA"/>
</dbReference>
<evidence type="ECO:0000313" key="2">
    <source>
        <dbReference type="Proteomes" id="UP001527925"/>
    </source>
</evidence>
<dbReference type="Proteomes" id="UP001527925">
    <property type="component" value="Unassembled WGS sequence"/>
</dbReference>
<comment type="caution">
    <text evidence="1">The sequence shown here is derived from an EMBL/GenBank/DDBJ whole genome shotgun (WGS) entry which is preliminary data.</text>
</comment>
<protein>
    <submittedName>
        <fullName evidence="1">Uncharacterized protein</fullName>
    </submittedName>
</protein>
<name>A0ABR4NCE0_9FUNG</name>
<sequence length="437" mass="45930">MLAPALARLADRFAGAADVREMVERLPAELHAHVYARAGELTRMLHGHHGPAAGLGDGARRRIWADTLLRNDVSLVRALPTPARAEPPFGHGGSGGYDGRGESSGAGLGWEQLFVHTYEMQRALSGVLAHASIVGHGLLLITPARRIARIAPAAVACGVQDAWAAPRLLGLALRMRAGDGHPRVEHADAVVAAVAAGMGLAPLVWSVTCISPASPHSTLPMPALPASASARVPRVEVMPQRTARTEMPMCYALAALELAVECGHIHIARHLAPKAYPLRPRIATAVRSSNSDMLRFVAGLHPRHIVFDGGELEQCVALGRNTQIIWLVEHTNWVFDSRGDGVASVDAGAAGASLALGNEDGAGGSAEQASVAGAQLVREMQIMCARHGNVELLAYMAQIEPVCVLAVEVAVASGCQPVLSWLREHLGVCAPSAQCSE</sequence>
<reference evidence="1 2" key="1">
    <citation type="submission" date="2023-09" db="EMBL/GenBank/DDBJ databases">
        <title>Pangenome analysis of Batrachochytrium dendrobatidis and related Chytrids.</title>
        <authorList>
            <person name="Yacoub M.N."/>
            <person name="Stajich J.E."/>
            <person name="James T.Y."/>
        </authorList>
    </citation>
    <scope>NUCLEOTIDE SEQUENCE [LARGE SCALE GENOMIC DNA]</scope>
    <source>
        <strain evidence="1 2">JEL0888</strain>
    </source>
</reference>
<accession>A0ABR4NCE0</accession>
<gene>
    <name evidence="1" type="ORF">HK105_203168</name>
</gene>